<dbReference type="InterPro" id="IPR011006">
    <property type="entry name" value="CheY-like_superfamily"/>
</dbReference>
<dbReference type="PRINTS" id="PR00038">
    <property type="entry name" value="HTHLUXR"/>
</dbReference>
<evidence type="ECO:0000256" key="2">
    <source>
        <dbReference type="ARBA" id="ARBA00023015"/>
    </source>
</evidence>
<comment type="caution">
    <text evidence="8">The sequence shown here is derived from an EMBL/GenBank/DDBJ whole genome shotgun (WGS) entry which is preliminary data.</text>
</comment>
<dbReference type="InterPro" id="IPR039420">
    <property type="entry name" value="WalR-like"/>
</dbReference>
<accession>A0ABT9NNG0</accession>
<feature type="domain" description="HTH luxR-type" evidence="6">
    <location>
        <begin position="147"/>
        <end position="212"/>
    </location>
</feature>
<protein>
    <submittedName>
        <fullName evidence="8">DNA-binding NarL/FixJ family response regulator</fullName>
    </submittedName>
</protein>
<dbReference type="SUPFAM" id="SSF46894">
    <property type="entry name" value="C-terminal effector domain of the bipartite response regulators"/>
    <property type="match status" value="1"/>
</dbReference>
<evidence type="ECO:0000259" key="7">
    <source>
        <dbReference type="PROSITE" id="PS50110"/>
    </source>
</evidence>
<dbReference type="PANTHER" id="PTHR43214">
    <property type="entry name" value="TWO-COMPONENT RESPONSE REGULATOR"/>
    <property type="match status" value="1"/>
</dbReference>
<dbReference type="SMART" id="SM00421">
    <property type="entry name" value="HTH_LUXR"/>
    <property type="match status" value="1"/>
</dbReference>
<sequence>MIRVVIADDQPLIRAGLRAVLESDPEVEVVAEAGDGAEAAARAREHEADVVLMDVQMPGTDGLVGTRMAITARPTARVLVLTMFDLDENVLAALRAGASGFLLKSTDPRELLHAIRAVHRGDLLFAPSITRRLVESFLGSHRRPGGEQSALGRLTPREREVFELMARGASNAEIADALFLSGTTVKSHVARVLDKLDLRDRVQAVVLGYELGVVVPGDLSSGA</sequence>
<evidence type="ECO:0000256" key="3">
    <source>
        <dbReference type="ARBA" id="ARBA00023125"/>
    </source>
</evidence>
<evidence type="ECO:0000256" key="4">
    <source>
        <dbReference type="ARBA" id="ARBA00023163"/>
    </source>
</evidence>
<gene>
    <name evidence="8" type="ORF">J2S59_001772</name>
</gene>
<evidence type="ECO:0000259" key="6">
    <source>
        <dbReference type="PROSITE" id="PS50043"/>
    </source>
</evidence>
<dbReference type="InterPro" id="IPR000792">
    <property type="entry name" value="Tscrpt_reg_LuxR_C"/>
</dbReference>
<dbReference type="CDD" id="cd06170">
    <property type="entry name" value="LuxR_C_like"/>
    <property type="match status" value="1"/>
</dbReference>
<dbReference type="GO" id="GO:0003677">
    <property type="term" value="F:DNA binding"/>
    <property type="evidence" value="ECO:0007669"/>
    <property type="project" value="UniProtKB-KW"/>
</dbReference>
<dbReference type="PROSITE" id="PS00622">
    <property type="entry name" value="HTH_LUXR_1"/>
    <property type="match status" value="1"/>
</dbReference>
<dbReference type="CDD" id="cd17535">
    <property type="entry name" value="REC_NarL-like"/>
    <property type="match status" value="1"/>
</dbReference>
<dbReference type="EMBL" id="JAUSQM010000001">
    <property type="protein sequence ID" value="MDP9821963.1"/>
    <property type="molecule type" value="Genomic_DNA"/>
</dbReference>
<evidence type="ECO:0000313" key="8">
    <source>
        <dbReference type="EMBL" id="MDP9821963.1"/>
    </source>
</evidence>
<dbReference type="InterPro" id="IPR016032">
    <property type="entry name" value="Sig_transdc_resp-reg_C-effctor"/>
</dbReference>
<dbReference type="SMART" id="SM00448">
    <property type="entry name" value="REC"/>
    <property type="match status" value="1"/>
</dbReference>
<dbReference type="InterPro" id="IPR058245">
    <property type="entry name" value="NreC/VraR/RcsB-like_REC"/>
</dbReference>
<dbReference type="Pfam" id="PF00196">
    <property type="entry name" value="GerE"/>
    <property type="match status" value="1"/>
</dbReference>
<organism evidence="8 9">
    <name type="scientific">Nocardioides massiliensis</name>
    <dbReference type="NCBI Taxonomy" id="1325935"/>
    <lineage>
        <taxon>Bacteria</taxon>
        <taxon>Bacillati</taxon>
        <taxon>Actinomycetota</taxon>
        <taxon>Actinomycetes</taxon>
        <taxon>Propionibacteriales</taxon>
        <taxon>Nocardioidaceae</taxon>
        <taxon>Nocardioides</taxon>
    </lineage>
</organism>
<dbReference type="PANTHER" id="PTHR43214:SF24">
    <property type="entry name" value="TRANSCRIPTIONAL REGULATORY PROTEIN NARL-RELATED"/>
    <property type="match status" value="1"/>
</dbReference>
<keyword evidence="1 5" id="KW-0597">Phosphoprotein</keyword>
<evidence type="ECO:0000256" key="5">
    <source>
        <dbReference type="PROSITE-ProRule" id="PRU00169"/>
    </source>
</evidence>
<proteinExistence type="predicted"/>
<dbReference type="InterPro" id="IPR001789">
    <property type="entry name" value="Sig_transdc_resp-reg_receiver"/>
</dbReference>
<evidence type="ECO:0000313" key="9">
    <source>
        <dbReference type="Proteomes" id="UP001240447"/>
    </source>
</evidence>
<dbReference type="Gene3D" id="3.40.50.2300">
    <property type="match status" value="1"/>
</dbReference>
<evidence type="ECO:0000256" key="1">
    <source>
        <dbReference type="ARBA" id="ARBA00022553"/>
    </source>
</evidence>
<feature type="domain" description="Response regulatory" evidence="7">
    <location>
        <begin position="3"/>
        <end position="119"/>
    </location>
</feature>
<keyword evidence="4" id="KW-0804">Transcription</keyword>
<keyword evidence="2" id="KW-0805">Transcription regulation</keyword>
<reference evidence="8 9" key="1">
    <citation type="submission" date="2023-07" db="EMBL/GenBank/DDBJ databases">
        <title>Sequencing the genomes of 1000 actinobacteria strains.</title>
        <authorList>
            <person name="Klenk H.-P."/>
        </authorList>
    </citation>
    <scope>NUCLEOTIDE SEQUENCE [LARGE SCALE GENOMIC DNA]</scope>
    <source>
        <strain evidence="8 9">GD13</strain>
    </source>
</reference>
<feature type="modified residue" description="4-aspartylphosphate" evidence="5">
    <location>
        <position position="54"/>
    </location>
</feature>
<dbReference type="Proteomes" id="UP001240447">
    <property type="component" value="Unassembled WGS sequence"/>
</dbReference>
<keyword evidence="3 8" id="KW-0238">DNA-binding</keyword>
<name>A0ABT9NNG0_9ACTN</name>
<dbReference type="PROSITE" id="PS50043">
    <property type="entry name" value="HTH_LUXR_2"/>
    <property type="match status" value="1"/>
</dbReference>
<keyword evidence="9" id="KW-1185">Reference proteome</keyword>
<dbReference type="Pfam" id="PF00072">
    <property type="entry name" value="Response_reg"/>
    <property type="match status" value="1"/>
</dbReference>
<dbReference type="PROSITE" id="PS50110">
    <property type="entry name" value="RESPONSE_REGULATORY"/>
    <property type="match status" value="1"/>
</dbReference>
<dbReference type="SUPFAM" id="SSF52172">
    <property type="entry name" value="CheY-like"/>
    <property type="match status" value="1"/>
</dbReference>
<dbReference type="RefSeq" id="WP_068123606.1">
    <property type="nucleotide sequence ID" value="NZ_CCXJ01000661.1"/>
</dbReference>